<keyword evidence="2" id="KW-0808">Transferase</keyword>
<evidence type="ECO:0000256" key="4">
    <source>
        <dbReference type="ARBA" id="ARBA00048462"/>
    </source>
</evidence>
<evidence type="ECO:0000256" key="3">
    <source>
        <dbReference type="ARBA" id="ARBA00023315"/>
    </source>
</evidence>
<dbReference type="PANTHER" id="PTHR42681:SF1">
    <property type="entry name" value="MALONYL-COA-ACYL CARRIER PROTEIN TRANSACYLASE, MITOCHONDRIAL"/>
    <property type="match status" value="1"/>
</dbReference>
<name>A0AA48RD56_9ZZZZ</name>
<dbReference type="Gene3D" id="3.40.366.10">
    <property type="entry name" value="Malonyl-Coenzyme A Acyl Carrier Protein, domain 2"/>
    <property type="match status" value="1"/>
</dbReference>
<evidence type="ECO:0000256" key="2">
    <source>
        <dbReference type="ARBA" id="ARBA00022679"/>
    </source>
</evidence>
<dbReference type="InterPro" id="IPR016035">
    <property type="entry name" value="Acyl_Trfase/lysoPLipase"/>
</dbReference>
<gene>
    <name evidence="6" type="ORF">AMST5_00823</name>
</gene>
<dbReference type="InterPro" id="IPR014043">
    <property type="entry name" value="Acyl_transferase_dom"/>
</dbReference>
<dbReference type="InterPro" id="IPR001227">
    <property type="entry name" value="Ac_transferase_dom_sf"/>
</dbReference>
<sequence>MRKAVVICPGRGSYTEVELGYLGSHLADRLELIHRFDNRRRGLGQEGLLALDGASSYSLARHARGDNASALIYACTLCDFLSIDKDAVEIVAVTGNSMGWYSAITCAGALSPQAGFEVVNTMGMLMQERLIGGQIIYPFMAEDWRDDPTRRAELMGIVARIDAAPDQTLALSIDYGGMLVLAGDEAGLAAFEAAVPNIQGRFPMRLVNHAAFHTPLQGPVAEAARECLSQDLFGPPALPLVDGRGAIWWPQATDVVALREYTLGFQVTEPYNFTRAVRSAAREFAPDLFIVTGPGSTLGGAVAQSLIIEGWRGMKSKADFLALQRTAPLVMSMGIDEQRSTFVQAAGTES</sequence>
<dbReference type="InterPro" id="IPR050858">
    <property type="entry name" value="Mal-CoA-ACP_Trans/PKS_FabD"/>
</dbReference>
<evidence type="ECO:0000256" key="1">
    <source>
        <dbReference type="ARBA" id="ARBA00013258"/>
    </source>
</evidence>
<dbReference type="PANTHER" id="PTHR42681">
    <property type="entry name" value="MALONYL-COA-ACYL CARRIER PROTEIN TRANSACYLASE, MITOCHONDRIAL"/>
    <property type="match status" value="1"/>
</dbReference>
<comment type="catalytic activity">
    <reaction evidence="4">
        <text>holo-[ACP] + malonyl-CoA = malonyl-[ACP] + CoA</text>
        <dbReference type="Rhea" id="RHEA:41792"/>
        <dbReference type="Rhea" id="RHEA-COMP:9623"/>
        <dbReference type="Rhea" id="RHEA-COMP:9685"/>
        <dbReference type="ChEBI" id="CHEBI:57287"/>
        <dbReference type="ChEBI" id="CHEBI:57384"/>
        <dbReference type="ChEBI" id="CHEBI:64479"/>
        <dbReference type="ChEBI" id="CHEBI:78449"/>
        <dbReference type="EC" id="2.3.1.39"/>
    </reaction>
</comment>
<evidence type="ECO:0000259" key="5">
    <source>
        <dbReference type="SMART" id="SM00827"/>
    </source>
</evidence>
<dbReference type="SUPFAM" id="SSF52151">
    <property type="entry name" value="FabD/lysophospholipase-like"/>
    <property type="match status" value="1"/>
</dbReference>
<keyword evidence="3" id="KW-0012">Acyltransferase</keyword>
<proteinExistence type="predicted"/>
<dbReference type="AlphaFoldDB" id="A0AA48RD56"/>
<dbReference type="GO" id="GO:0006633">
    <property type="term" value="P:fatty acid biosynthetic process"/>
    <property type="evidence" value="ECO:0007669"/>
    <property type="project" value="TreeGrafter"/>
</dbReference>
<dbReference type="EMBL" id="OY288114">
    <property type="protein sequence ID" value="CAJ0855323.1"/>
    <property type="molecule type" value="Genomic_DNA"/>
</dbReference>
<dbReference type="SMART" id="SM00827">
    <property type="entry name" value="PKS_AT"/>
    <property type="match status" value="1"/>
</dbReference>
<protein>
    <recommendedName>
        <fullName evidence="1">[acyl-carrier-protein] S-malonyltransferase</fullName>
        <ecNumber evidence="1">2.3.1.39</ecNumber>
    </recommendedName>
</protein>
<reference evidence="6" key="1">
    <citation type="submission" date="2023-07" db="EMBL/GenBank/DDBJ databases">
        <authorList>
            <person name="Pelsma A.J. K."/>
        </authorList>
    </citation>
    <scope>NUCLEOTIDE SEQUENCE</scope>
</reference>
<accession>A0AA48RD56</accession>
<feature type="domain" description="Malonyl-CoA:ACP transacylase (MAT)" evidence="5">
    <location>
        <begin position="54"/>
        <end position="328"/>
    </location>
</feature>
<organism evidence="6">
    <name type="scientific">freshwater sediment metagenome</name>
    <dbReference type="NCBI Taxonomy" id="556182"/>
    <lineage>
        <taxon>unclassified sequences</taxon>
        <taxon>metagenomes</taxon>
        <taxon>ecological metagenomes</taxon>
    </lineage>
</organism>
<dbReference type="EC" id="2.3.1.39" evidence="1"/>
<dbReference type="GO" id="GO:0004314">
    <property type="term" value="F:[acyl-carrier-protein] S-malonyltransferase activity"/>
    <property type="evidence" value="ECO:0007669"/>
    <property type="project" value="UniProtKB-EC"/>
</dbReference>
<evidence type="ECO:0000313" key="6">
    <source>
        <dbReference type="EMBL" id="CAJ0855323.1"/>
    </source>
</evidence>